<sequence>MKVQIVFAHAMSKSPHAPFGNQNALPWKHNKEDLVRFKAATMNSVLVMGSKTFESLPGKLPHRPHIVLSSSDTATARNGQRADVYCSCDDFGALIKNIENVYLIEGFDKISVIGGPSVIESALPFADCIYKTTIVEEIESYDVTIDLTKIFWHFPHRVESEVVECQNGSTIFIEKLTKGDL</sequence>
<dbReference type="SUPFAM" id="SSF53597">
    <property type="entry name" value="Dihydrofolate reductase-like"/>
    <property type="match status" value="1"/>
</dbReference>
<dbReference type="Pfam" id="PF00186">
    <property type="entry name" value="DHFR_1"/>
    <property type="match status" value="1"/>
</dbReference>
<dbReference type="PANTHER" id="PTHR48069">
    <property type="entry name" value="DIHYDROFOLATE REDUCTASE"/>
    <property type="match status" value="1"/>
</dbReference>
<feature type="domain" description="DHFR" evidence="6">
    <location>
        <begin position="2"/>
        <end position="181"/>
    </location>
</feature>
<keyword evidence="4" id="KW-0521">NADP</keyword>
<keyword evidence="3" id="KW-0554">One-carbon metabolism</keyword>
<evidence type="ECO:0000313" key="7">
    <source>
        <dbReference type="EMBL" id="QHJ74189.1"/>
    </source>
</evidence>
<dbReference type="GO" id="GO:0046452">
    <property type="term" value="P:dihydrofolate metabolic process"/>
    <property type="evidence" value="ECO:0007669"/>
    <property type="project" value="TreeGrafter"/>
</dbReference>
<organism evidence="7 8">
    <name type="scientific">Vibrio phage VH1_2019</name>
    <dbReference type="NCBI Taxonomy" id="2686307"/>
    <lineage>
        <taxon>Viruses</taxon>
        <taxon>Duplodnaviria</taxon>
        <taxon>Heunggongvirae</taxon>
        <taxon>Uroviricota</taxon>
        <taxon>Caudoviricetes</taxon>
        <taxon>Pantevenvirales</taxon>
        <taxon>Straboviridae</taxon>
        <taxon>Schizotequatrovirus</taxon>
        <taxon>Schizotequatrovirus KVP40</taxon>
    </lineage>
</organism>
<accession>A0A6B9SSR1</accession>
<dbReference type="GO" id="GO:0046655">
    <property type="term" value="P:folic acid metabolic process"/>
    <property type="evidence" value="ECO:0007669"/>
    <property type="project" value="TreeGrafter"/>
</dbReference>
<dbReference type="CDD" id="cd00209">
    <property type="entry name" value="DHFR"/>
    <property type="match status" value="1"/>
</dbReference>
<dbReference type="GO" id="GO:0046654">
    <property type="term" value="P:tetrahydrofolate biosynthetic process"/>
    <property type="evidence" value="ECO:0007669"/>
    <property type="project" value="InterPro"/>
</dbReference>
<dbReference type="Proteomes" id="UP000464957">
    <property type="component" value="Segment"/>
</dbReference>
<keyword evidence="5" id="KW-0560">Oxidoreductase</keyword>
<proteinExistence type="predicted"/>
<dbReference type="PROSITE" id="PS51330">
    <property type="entry name" value="DHFR_2"/>
    <property type="match status" value="1"/>
</dbReference>
<name>A0A6B9SSR1_9CAUD</name>
<evidence type="ECO:0000256" key="2">
    <source>
        <dbReference type="ARBA" id="ARBA00012856"/>
    </source>
</evidence>
<dbReference type="InterPro" id="IPR001796">
    <property type="entry name" value="DHFR_dom"/>
</dbReference>
<dbReference type="PRINTS" id="PR00070">
    <property type="entry name" value="DHFR"/>
</dbReference>
<evidence type="ECO:0000256" key="3">
    <source>
        <dbReference type="ARBA" id="ARBA00022563"/>
    </source>
</evidence>
<dbReference type="EMBL" id="MN794232">
    <property type="protein sequence ID" value="QHJ74189.1"/>
    <property type="molecule type" value="Genomic_DNA"/>
</dbReference>
<dbReference type="GO" id="GO:0004146">
    <property type="term" value="F:dihydrofolate reductase activity"/>
    <property type="evidence" value="ECO:0007669"/>
    <property type="project" value="UniProtKB-EC"/>
</dbReference>
<reference evidence="7 8" key="1">
    <citation type="submission" date="2019-12" db="EMBL/GenBank/DDBJ databases">
        <authorList>
            <person name="Harris M."/>
            <person name="Ho T.C."/>
            <person name="Fruchtman H."/>
            <person name="Garin M."/>
            <person name="Kubatin V."/>
            <person name="Lu T."/>
            <person name="Xue L."/>
            <person name="Marr M.T."/>
        </authorList>
    </citation>
    <scope>NUCLEOTIDE SEQUENCE [LARGE SCALE GENOMIC DNA]</scope>
</reference>
<dbReference type="Gene3D" id="3.40.430.10">
    <property type="entry name" value="Dihydrofolate Reductase, subunit A"/>
    <property type="match status" value="1"/>
</dbReference>
<dbReference type="EC" id="1.5.1.3" evidence="2"/>
<dbReference type="InterPro" id="IPR012259">
    <property type="entry name" value="DHFR"/>
</dbReference>
<evidence type="ECO:0000313" key="8">
    <source>
        <dbReference type="Proteomes" id="UP000464957"/>
    </source>
</evidence>
<dbReference type="InterPro" id="IPR024072">
    <property type="entry name" value="DHFR-like_dom_sf"/>
</dbReference>
<dbReference type="GO" id="GO:0006730">
    <property type="term" value="P:one-carbon metabolic process"/>
    <property type="evidence" value="ECO:0007669"/>
    <property type="project" value="UniProtKB-KW"/>
</dbReference>
<comment type="pathway">
    <text evidence="1">Cofactor biosynthesis; tetrahydrofolate biosynthesis; 5,6,7,8-tetrahydrofolate from 7,8-dihydrofolate: step 1/1.</text>
</comment>
<evidence type="ECO:0000256" key="1">
    <source>
        <dbReference type="ARBA" id="ARBA00004903"/>
    </source>
</evidence>
<protein>
    <recommendedName>
        <fullName evidence="2">dihydrofolate reductase</fullName>
        <ecNumber evidence="2">1.5.1.3</ecNumber>
    </recommendedName>
</protein>
<evidence type="ECO:0000256" key="5">
    <source>
        <dbReference type="ARBA" id="ARBA00023002"/>
    </source>
</evidence>
<dbReference type="PANTHER" id="PTHR48069:SF3">
    <property type="entry name" value="DIHYDROFOLATE REDUCTASE"/>
    <property type="match status" value="1"/>
</dbReference>
<evidence type="ECO:0000256" key="4">
    <source>
        <dbReference type="ARBA" id="ARBA00022857"/>
    </source>
</evidence>
<gene>
    <name evidence="7" type="ORF">VH12019_00270</name>
</gene>
<evidence type="ECO:0000259" key="6">
    <source>
        <dbReference type="PROSITE" id="PS51330"/>
    </source>
</evidence>
<dbReference type="GO" id="GO:0050661">
    <property type="term" value="F:NADP binding"/>
    <property type="evidence" value="ECO:0007669"/>
    <property type="project" value="InterPro"/>
</dbReference>